<proteinExistence type="predicted"/>
<reference evidence="3 4" key="1">
    <citation type="submission" date="2020-01" db="EMBL/GenBank/DDBJ databases">
        <authorList>
            <person name="Gupta K D."/>
        </authorList>
    </citation>
    <scope>NUCLEOTIDE SEQUENCE [LARGE SCALE GENOMIC DNA]</scope>
</reference>
<dbReference type="EMBL" id="CACVBS010000036">
    <property type="protein sequence ID" value="CAA7262550.1"/>
    <property type="molecule type" value="Genomic_DNA"/>
</dbReference>
<accession>A0A8S0VUQ7</accession>
<name>A0A8S0VUQ7_CYCAE</name>
<feature type="region of interest" description="Disordered" evidence="1">
    <location>
        <begin position="262"/>
        <end position="300"/>
    </location>
</feature>
<feature type="transmembrane region" description="Helical" evidence="2">
    <location>
        <begin position="32"/>
        <end position="52"/>
    </location>
</feature>
<keyword evidence="4" id="KW-1185">Reference proteome</keyword>
<evidence type="ECO:0000313" key="4">
    <source>
        <dbReference type="Proteomes" id="UP000467700"/>
    </source>
</evidence>
<keyword evidence="2" id="KW-1133">Transmembrane helix</keyword>
<protein>
    <submittedName>
        <fullName evidence="3">Uncharacterized protein</fullName>
    </submittedName>
</protein>
<keyword evidence="2" id="KW-0472">Membrane</keyword>
<evidence type="ECO:0000256" key="2">
    <source>
        <dbReference type="SAM" id="Phobius"/>
    </source>
</evidence>
<evidence type="ECO:0000313" key="3">
    <source>
        <dbReference type="EMBL" id="CAA7262550.1"/>
    </source>
</evidence>
<feature type="transmembrane region" description="Helical" evidence="2">
    <location>
        <begin position="105"/>
        <end position="125"/>
    </location>
</feature>
<comment type="caution">
    <text evidence="3">The sequence shown here is derived from an EMBL/GenBank/DDBJ whole genome shotgun (WGS) entry which is preliminary data.</text>
</comment>
<organism evidence="3 4">
    <name type="scientific">Cyclocybe aegerita</name>
    <name type="common">Black poplar mushroom</name>
    <name type="synonym">Agrocybe aegerita</name>
    <dbReference type="NCBI Taxonomy" id="1973307"/>
    <lineage>
        <taxon>Eukaryota</taxon>
        <taxon>Fungi</taxon>
        <taxon>Dikarya</taxon>
        <taxon>Basidiomycota</taxon>
        <taxon>Agaricomycotina</taxon>
        <taxon>Agaricomycetes</taxon>
        <taxon>Agaricomycetidae</taxon>
        <taxon>Agaricales</taxon>
        <taxon>Agaricineae</taxon>
        <taxon>Bolbitiaceae</taxon>
        <taxon>Cyclocybe</taxon>
    </lineage>
</organism>
<feature type="compositionally biased region" description="Polar residues" evidence="1">
    <location>
        <begin position="288"/>
        <end position="300"/>
    </location>
</feature>
<evidence type="ECO:0000256" key="1">
    <source>
        <dbReference type="SAM" id="MobiDB-lite"/>
    </source>
</evidence>
<feature type="transmembrane region" description="Helical" evidence="2">
    <location>
        <begin position="131"/>
        <end position="159"/>
    </location>
</feature>
<dbReference type="OrthoDB" id="10448031at2759"/>
<keyword evidence="2" id="KW-0812">Transmembrane</keyword>
<dbReference type="Proteomes" id="UP000467700">
    <property type="component" value="Unassembled WGS sequence"/>
</dbReference>
<feature type="transmembrane region" description="Helical" evidence="2">
    <location>
        <begin position="208"/>
        <end position="230"/>
    </location>
</feature>
<gene>
    <name evidence="3" type="ORF">AAE3_LOCUS4666</name>
</gene>
<sequence length="300" mass="33816">MATAFSPECTTKGNCEQCKAMLKPPARPGDPAMFLLSTFSVITAGFRARLLFVRPESSRAAVLERFVVRAEACTLVLANWAADLSMMWRCLVVYSTADPSIQTKLTLFLALLSLLSLGSGISYIISAFRVFNVFMIAFSFITATINIIITILIIARLSYHQRYIRKTLGERHSSPYSRLQYILTESTMSIVVFNVAHGVVAWKQKDKYVLVLPHQLLVHIYVISALLVLYRASQRKKSLDTQGQTSIQFSRSFMLSDLLEEHAERENTRESSPLQVDPNCTEHRQPNEDSSNSSIRRQAL</sequence>
<feature type="transmembrane region" description="Helical" evidence="2">
    <location>
        <begin position="179"/>
        <end position="202"/>
    </location>
</feature>
<dbReference type="AlphaFoldDB" id="A0A8S0VUQ7"/>